<accession>A0AAX3NBQ6</accession>
<evidence type="ECO:0000313" key="2">
    <source>
        <dbReference type="Proteomes" id="UP001217324"/>
    </source>
</evidence>
<gene>
    <name evidence="1" type="ORF">PWF74_01035</name>
</gene>
<dbReference type="AlphaFoldDB" id="A0AAX3NBQ6"/>
<dbReference type="Proteomes" id="UP001217324">
    <property type="component" value="Chromosome"/>
</dbReference>
<sequence>MPEYDTFYTTDGKEVCINNVSKTWTVYRPEFTFPKTFYKLSDYLRYMTK</sequence>
<proteinExistence type="predicted"/>
<reference evidence="1" key="1">
    <citation type="submission" date="2023-02" db="EMBL/GenBank/DDBJ databases">
        <title>Comparative genomics and fermentation flavor characterization of five lactic acid bacteria reveal flavor biosynthesis metabolic pathways in fermented muskmelon puree.</title>
        <authorList>
            <person name="Yuan L."/>
            <person name="Li M."/>
            <person name="Xu X."/>
            <person name="Lao F."/>
            <person name="Wu J."/>
        </authorList>
    </citation>
    <scope>NUCLEOTIDE SEQUENCE</scope>
    <source>
        <strain evidence="1">Pa-2</strain>
    </source>
</reference>
<dbReference type="EMBL" id="CP118627">
    <property type="protein sequence ID" value="WEA14098.1"/>
    <property type="molecule type" value="Genomic_DNA"/>
</dbReference>
<organism evidence="1 2">
    <name type="scientific">Lactococcus garvieae</name>
    <dbReference type="NCBI Taxonomy" id="1363"/>
    <lineage>
        <taxon>Bacteria</taxon>
        <taxon>Bacillati</taxon>
        <taxon>Bacillota</taxon>
        <taxon>Bacilli</taxon>
        <taxon>Lactobacillales</taxon>
        <taxon>Streptococcaceae</taxon>
        <taxon>Lactococcus</taxon>
    </lineage>
</organism>
<name>A0AAX3NBQ6_9LACT</name>
<dbReference type="RefSeq" id="WP_225666841.1">
    <property type="nucleotide sequence ID" value="NZ_CP084377.1"/>
</dbReference>
<evidence type="ECO:0000313" key="1">
    <source>
        <dbReference type="EMBL" id="WEA14098.1"/>
    </source>
</evidence>
<protein>
    <submittedName>
        <fullName evidence="1">Uncharacterized protein</fullName>
    </submittedName>
</protein>